<dbReference type="InterPro" id="IPR002731">
    <property type="entry name" value="ATPase_BadF"/>
</dbReference>
<dbReference type="OrthoDB" id="63487at2"/>
<keyword evidence="3" id="KW-1185">Reference proteome</keyword>
<dbReference type="InterPro" id="IPR043129">
    <property type="entry name" value="ATPase_NBD"/>
</dbReference>
<evidence type="ECO:0000313" key="2">
    <source>
        <dbReference type="EMBL" id="PVE46507.1"/>
    </source>
</evidence>
<dbReference type="RefSeq" id="WP_107752620.1">
    <property type="nucleotide sequence ID" value="NZ_QBKF01000008.1"/>
</dbReference>
<organism evidence="2 3">
    <name type="scientific">Pararhodobacter aggregans</name>
    <dbReference type="NCBI Taxonomy" id="404875"/>
    <lineage>
        <taxon>Bacteria</taxon>
        <taxon>Pseudomonadati</taxon>
        <taxon>Pseudomonadota</taxon>
        <taxon>Alphaproteobacteria</taxon>
        <taxon>Rhodobacterales</taxon>
        <taxon>Paracoccaceae</taxon>
        <taxon>Pararhodobacter</taxon>
    </lineage>
</organism>
<gene>
    <name evidence="2" type="ORF">DDE23_15240</name>
</gene>
<proteinExistence type="predicted"/>
<accession>A0A2T7UPB8</accession>
<feature type="domain" description="ATPase BadF/BadG/BcrA/BcrD type" evidence="1">
    <location>
        <begin position="5"/>
        <end position="253"/>
    </location>
</feature>
<dbReference type="GO" id="GO:0045127">
    <property type="term" value="F:N-acetylglucosamine kinase activity"/>
    <property type="evidence" value="ECO:0007669"/>
    <property type="project" value="InterPro"/>
</dbReference>
<evidence type="ECO:0000313" key="3">
    <source>
        <dbReference type="Proteomes" id="UP000244810"/>
    </source>
</evidence>
<sequence>MLYCGVDMGGTASRWALVDAGGALVARGESPGATGLIFTPEARGAFTAALAPARSKGALAGAYIGATGAGFDADPSLQAAAAEALGLPPEKTTVVNDMVLAWRAVWPEGGGHVVTAGTGSVGFSLKGGAVTLVGGRGLMLDDAGSGGWIGLQAVRALWRHIEETGGTRGAEALAEALFTAMGGSDWDATRRYVYGADRGGLAALARPVADAAALGDPLALALMAGAGAEIARLCRLIHARAGPGPVAVFGGALGLHPSIRAGILQGTADLTLTFPNPDAALAAAHIALTEAR</sequence>
<dbReference type="SUPFAM" id="SSF53067">
    <property type="entry name" value="Actin-like ATPase domain"/>
    <property type="match status" value="2"/>
</dbReference>
<keyword evidence="2" id="KW-0418">Kinase</keyword>
<protein>
    <submittedName>
        <fullName evidence="2">N-acetylglucosamine kinase</fullName>
    </submittedName>
</protein>
<comment type="caution">
    <text evidence="2">The sequence shown here is derived from an EMBL/GenBank/DDBJ whole genome shotgun (WGS) entry which is preliminary data.</text>
</comment>
<dbReference type="InterPro" id="IPR039758">
    <property type="entry name" value="NAGK-like"/>
</dbReference>
<dbReference type="EMBL" id="QDDR01000008">
    <property type="protein sequence ID" value="PVE46507.1"/>
    <property type="molecule type" value="Genomic_DNA"/>
</dbReference>
<dbReference type="Pfam" id="PF01869">
    <property type="entry name" value="BcrAD_BadFG"/>
    <property type="match status" value="1"/>
</dbReference>
<dbReference type="Proteomes" id="UP000244810">
    <property type="component" value="Unassembled WGS sequence"/>
</dbReference>
<dbReference type="PANTHER" id="PTHR12862">
    <property type="entry name" value="BADF TYPE ATPASE DOMAIN-CONTAINING PROTEIN"/>
    <property type="match status" value="1"/>
</dbReference>
<dbReference type="AlphaFoldDB" id="A0A2T7UPB8"/>
<dbReference type="Gene3D" id="3.30.420.40">
    <property type="match status" value="2"/>
</dbReference>
<evidence type="ECO:0000259" key="1">
    <source>
        <dbReference type="Pfam" id="PF01869"/>
    </source>
</evidence>
<reference evidence="2 3" key="1">
    <citation type="journal article" date="2011" name="Syst. Appl. Microbiol.">
        <title>Defluviimonas denitrificans gen. nov., sp. nov., and Pararhodobacter aggregans gen. nov., sp. nov., non-phototrophic Rhodobacteraceae from the biofilter of a marine aquaculture.</title>
        <authorList>
            <person name="Foesel B.U."/>
            <person name="Drake H.L."/>
            <person name="Schramm A."/>
        </authorList>
    </citation>
    <scope>NUCLEOTIDE SEQUENCE [LARGE SCALE GENOMIC DNA]</scope>
    <source>
        <strain evidence="2 3">D1-19</strain>
    </source>
</reference>
<dbReference type="PANTHER" id="PTHR12862:SF0">
    <property type="entry name" value="N-ACETYL-D-GLUCOSAMINE KINASE"/>
    <property type="match status" value="1"/>
</dbReference>
<keyword evidence="2" id="KW-0808">Transferase</keyword>
<name>A0A2T7UPB8_9RHOB</name>